<dbReference type="EMBL" id="BK015157">
    <property type="protein sequence ID" value="DAD93330.1"/>
    <property type="molecule type" value="Genomic_DNA"/>
</dbReference>
<name>A0A8S5NG86_9CAUD</name>
<reference evidence="1" key="1">
    <citation type="journal article" date="2021" name="Proc. Natl. Acad. Sci. U.S.A.">
        <title>A Catalog of Tens of Thousands of Viruses from Human Metagenomes Reveals Hidden Associations with Chronic Diseases.</title>
        <authorList>
            <person name="Tisza M.J."/>
            <person name="Buck C.B."/>
        </authorList>
    </citation>
    <scope>NUCLEOTIDE SEQUENCE</scope>
    <source>
        <strain evidence="1">Ct0UA44</strain>
    </source>
</reference>
<protein>
    <recommendedName>
        <fullName evidence="2">Major tail protein</fullName>
    </recommendedName>
</protein>
<proteinExistence type="predicted"/>
<accession>A0A8S5NG86</accession>
<evidence type="ECO:0008006" key="2">
    <source>
        <dbReference type="Google" id="ProtNLM"/>
    </source>
</evidence>
<sequence>MPESTTFNTTAGQTIARKLLMAFLNTGTSSAPVWSIVGKRVEDSSQEYDWNKETTQDILGNTFTTMSAPTITQTFDPCNLDAGETALTKLWQMAIKDQDVAALAEQDMMIVHCYAGTKDTAMFAERYSGCAIEVKSLGGDKTVDMPFDVTYGGTRTVGTAAIADGVATFTKATA</sequence>
<organism evidence="1">
    <name type="scientific">Siphoviridae sp. ct0UA44</name>
    <dbReference type="NCBI Taxonomy" id="2826266"/>
    <lineage>
        <taxon>Viruses</taxon>
        <taxon>Duplodnaviria</taxon>
        <taxon>Heunggongvirae</taxon>
        <taxon>Uroviricota</taxon>
        <taxon>Caudoviricetes</taxon>
    </lineage>
</organism>
<evidence type="ECO:0000313" key="1">
    <source>
        <dbReference type="EMBL" id="DAD93330.1"/>
    </source>
</evidence>